<dbReference type="EMBL" id="JAHDVG010000465">
    <property type="protein sequence ID" value="KAH1184299.1"/>
    <property type="molecule type" value="Genomic_DNA"/>
</dbReference>
<keyword evidence="2" id="KW-1185">Reference proteome</keyword>
<dbReference type="AlphaFoldDB" id="A0A9D3XML6"/>
<sequence>MCASSLMDFSEATRPKRLVEFIRSKSAGASVCSRGSSAWPSESRVDLEPFGFEKASGQSETSLLAYQGEMT</sequence>
<protein>
    <submittedName>
        <fullName evidence="1">Uncharacterized protein</fullName>
    </submittedName>
</protein>
<organism evidence="1 2">
    <name type="scientific">Mauremys mutica</name>
    <name type="common">yellowpond turtle</name>
    <dbReference type="NCBI Taxonomy" id="74926"/>
    <lineage>
        <taxon>Eukaryota</taxon>
        <taxon>Metazoa</taxon>
        <taxon>Chordata</taxon>
        <taxon>Craniata</taxon>
        <taxon>Vertebrata</taxon>
        <taxon>Euteleostomi</taxon>
        <taxon>Archelosauria</taxon>
        <taxon>Testudinata</taxon>
        <taxon>Testudines</taxon>
        <taxon>Cryptodira</taxon>
        <taxon>Durocryptodira</taxon>
        <taxon>Testudinoidea</taxon>
        <taxon>Geoemydidae</taxon>
        <taxon>Geoemydinae</taxon>
        <taxon>Mauremys</taxon>
    </lineage>
</organism>
<name>A0A9D3XML6_9SAUR</name>
<gene>
    <name evidence="1" type="ORF">KIL84_014915</name>
</gene>
<reference evidence="1" key="1">
    <citation type="submission" date="2021-09" db="EMBL/GenBank/DDBJ databases">
        <title>The genome of Mauremys mutica provides insights into the evolution of semi-aquatic lifestyle.</title>
        <authorList>
            <person name="Gong S."/>
            <person name="Gao Y."/>
        </authorList>
    </citation>
    <scope>NUCLEOTIDE SEQUENCE</scope>
    <source>
        <strain evidence="1">MM-2020</strain>
        <tissue evidence="1">Muscle</tissue>
    </source>
</reference>
<dbReference type="Proteomes" id="UP000827986">
    <property type="component" value="Unassembled WGS sequence"/>
</dbReference>
<proteinExistence type="predicted"/>
<evidence type="ECO:0000313" key="1">
    <source>
        <dbReference type="EMBL" id="KAH1184299.1"/>
    </source>
</evidence>
<comment type="caution">
    <text evidence="1">The sequence shown here is derived from an EMBL/GenBank/DDBJ whole genome shotgun (WGS) entry which is preliminary data.</text>
</comment>
<accession>A0A9D3XML6</accession>
<evidence type="ECO:0000313" key="2">
    <source>
        <dbReference type="Proteomes" id="UP000827986"/>
    </source>
</evidence>